<dbReference type="AlphaFoldDB" id="A0ABD0N2D0"/>
<accession>A0ABD0N2D0</accession>
<protein>
    <submittedName>
        <fullName evidence="2">Uncharacterized protein</fullName>
    </submittedName>
</protein>
<feature type="compositionally biased region" description="Polar residues" evidence="1">
    <location>
        <begin position="105"/>
        <end position="116"/>
    </location>
</feature>
<name>A0ABD0N2D0_CIRMR</name>
<dbReference type="Proteomes" id="UP001529510">
    <property type="component" value="Unassembled WGS sequence"/>
</dbReference>
<reference evidence="2 3" key="1">
    <citation type="submission" date="2024-05" db="EMBL/GenBank/DDBJ databases">
        <title>Genome sequencing and assembly of Indian major carp, Cirrhinus mrigala (Hamilton, 1822).</title>
        <authorList>
            <person name="Mohindra V."/>
            <person name="Chowdhury L.M."/>
            <person name="Lal K."/>
            <person name="Jena J.K."/>
        </authorList>
    </citation>
    <scope>NUCLEOTIDE SEQUENCE [LARGE SCALE GENOMIC DNA]</scope>
    <source>
        <strain evidence="2">CM1030</strain>
        <tissue evidence="2">Blood</tissue>
    </source>
</reference>
<comment type="caution">
    <text evidence="2">The sequence shown here is derived from an EMBL/GenBank/DDBJ whole genome shotgun (WGS) entry which is preliminary data.</text>
</comment>
<feature type="compositionally biased region" description="Polar residues" evidence="1">
    <location>
        <begin position="61"/>
        <end position="72"/>
    </location>
</feature>
<proteinExistence type="predicted"/>
<feature type="region of interest" description="Disordered" evidence="1">
    <location>
        <begin position="1"/>
        <end position="116"/>
    </location>
</feature>
<keyword evidence="3" id="KW-1185">Reference proteome</keyword>
<feature type="non-terminal residue" evidence="2">
    <location>
        <position position="1"/>
    </location>
</feature>
<gene>
    <name evidence="2" type="ORF">M9458_049940</name>
</gene>
<organism evidence="2 3">
    <name type="scientific">Cirrhinus mrigala</name>
    <name type="common">Mrigala</name>
    <dbReference type="NCBI Taxonomy" id="683832"/>
    <lineage>
        <taxon>Eukaryota</taxon>
        <taxon>Metazoa</taxon>
        <taxon>Chordata</taxon>
        <taxon>Craniata</taxon>
        <taxon>Vertebrata</taxon>
        <taxon>Euteleostomi</taxon>
        <taxon>Actinopterygii</taxon>
        <taxon>Neopterygii</taxon>
        <taxon>Teleostei</taxon>
        <taxon>Ostariophysi</taxon>
        <taxon>Cypriniformes</taxon>
        <taxon>Cyprinidae</taxon>
        <taxon>Labeoninae</taxon>
        <taxon>Labeonini</taxon>
        <taxon>Cirrhinus</taxon>
    </lineage>
</organism>
<evidence type="ECO:0000313" key="2">
    <source>
        <dbReference type="EMBL" id="KAL0155677.1"/>
    </source>
</evidence>
<evidence type="ECO:0000313" key="3">
    <source>
        <dbReference type="Proteomes" id="UP001529510"/>
    </source>
</evidence>
<dbReference type="EMBL" id="JAMKFB020000025">
    <property type="protein sequence ID" value="KAL0155677.1"/>
    <property type="molecule type" value="Genomic_DNA"/>
</dbReference>
<feature type="compositionally biased region" description="Polar residues" evidence="1">
    <location>
        <begin position="1"/>
        <end position="42"/>
    </location>
</feature>
<sequence>KSCNKQAPVTTMENMKNSTIISNPHATSIQQNGSLNTPSVTSGGSGPVYSDSLPSGGHGEQTLSSMTSSPGSAFSPWGGRDGLGSNHTNSDSIDVSLGKEDLCLNRTNSARTGLSD</sequence>
<evidence type="ECO:0000256" key="1">
    <source>
        <dbReference type="SAM" id="MobiDB-lite"/>
    </source>
</evidence>
<feature type="non-terminal residue" evidence="2">
    <location>
        <position position="116"/>
    </location>
</feature>